<comment type="caution">
    <text evidence="2">The sequence shown here is derived from an EMBL/GenBank/DDBJ whole genome shotgun (WGS) entry which is preliminary data.</text>
</comment>
<keyword evidence="3" id="KW-1185">Reference proteome</keyword>
<dbReference type="Proteomes" id="UP000807469">
    <property type="component" value="Unassembled WGS sequence"/>
</dbReference>
<dbReference type="AlphaFoldDB" id="A0A9P5YSW3"/>
<evidence type="ECO:0000256" key="1">
    <source>
        <dbReference type="SAM" id="MobiDB-lite"/>
    </source>
</evidence>
<dbReference type="EMBL" id="MU155450">
    <property type="protein sequence ID" value="KAF9473341.1"/>
    <property type="molecule type" value="Genomic_DNA"/>
</dbReference>
<reference evidence="2" key="1">
    <citation type="submission" date="2020-11" db="EMBL/GenBank/DDBJ databases">
        <authorList>
            <consortium name="DOE Joint Genome Institute"/>
            <person name="Ahrendt S."/>
            <person name="Riley R."/>
            <person name="Andreopoulos W."/>
            <person name="Labutti K."/>
            <person name="Pangilinan J."/>
            <person name="Ruiz-Duenas F.J."/>
            <person name="Barrasa J.M."/>
            <person name="Sanchez-Garcia M."/>
            <person name="Camarero S."/>
            <person name="Miyauchi S."/>
            <person name="Serrano A."/>
            <person name="Linde D."/>
            <person name="Babiker R."/>
            <person name="Drula E."/>
            <person name="Ayuso-Fernandez I."/>
            <person name="Pacheco R."/>
            <person name="Padilla G."/>
            <person name="Ferreira P."/>
            <person name="Barriuso J."/>
            <person name="Kellner H."/>
            <person name="Castanera R."/>
            <person name="Alfaro M."/>
            <person name="Ramirez L."/>
            <person name="Pisabarro A.G."/>
            <person name="Kuo A."/>
            <person name="Tritt A."/>
            <person name="Lipzen A."/>
            <person name="He G."/>
            <person name="Yan M."/>
            <person name="Ng V."/>
            <person name="Cullen D."/>
            <person name="Martin F."/>
            <person name="Rosso M.-N."/>
            <person name="Henrissat B."/>
            <person name="Hibbett D."/>
            <person name="Martinez A.T."/>
            <person name="Grigoriev I.V."/>
        </authorList>
    </citation>
    <scope>NUCLEOTIDE SEQUENCE</scope>
    <source>
        <strain evidence="2">CIRM-BRFM 674</strain>
    </source>
</reference>
<gene>
    <name evidence="2" type="ORF">BDN70DRAFT_937507</name>
</gene>
<organism evidence="2 3">
    <name type="scientific">Pholiota conissans</name>
    <dbReference type="NCBI Taxonomy" id="109636"/>
    <lineage>
        <taxon>Eukaryota</taxon>
        <taxon>Fungi</taxon>
        <taxon>Dikarya</taxon>
        <taxon>Basidiomycota</taxon>
        <taxon>Agaricomycotina</taxon>
        <taxon>Agaricomycetes</taxon>
        <taxon>Agaricomycetidae</taxon>
        <taxon>Agaricales</taxon>
        <taxon>Agaricineae</taxon>
        <taxon>Strophariaceae</taxon>
        <taxon>Pholiota</taxon>
    </lineage>
</organism>
<proteinExistence type="predicted"/>
<feature type="region of interest" description="Disordered" evidence="1">
    <location>
        <begin position="68"/>
        <end position="93"/>
    </location>
</feature>
<protein>
    <submittedName>
        <fullName evidence="2">Uncharacterized protein</fullName>
    </submittedName>
</protein>
<evidence type="ECO:0000313" key="3">
    <source>
        <dbReference type="Proteomes" id="UP000807469"/>
    </source>
</evidence>
<evidence type="ECO:0000313" key="2">
    <source>
        <dbReference type="EMBL" id="KAF9473341.1"/>
    </source>
</evidence>
<sequence>MTNAETSNQGEQTRTRVESFKGLVDDVVEGRVAQNQFVQRLEDLGASEVEAKDYVQLLEQCLVQRQKGVSAGESSSAENQVDFAGERERTPEGLTDTEAANFRSKRAAIMRQSDTADRDAAAETRKKAVDSASWALLRAKVQRLGESFAEDDSGSPGSISTNDLVQLFGTARSSQPASLPSSVLNIAPHLKELSGMGDKNLDPHIDETWKLRRHL</sequence>
<accession>A0A9P5YSW3</accession>
<name>A0A9P5YSW3_9AGAR</name>